<organism evidence="1 2">
    <name type="scientific">Daphnia magna</name>
    <dbReference type="NCBI Taxonomy" id="35525"/>
    <lineage>
        <taxon>Eukaryota</taxon>
        <taxon>Metazoa</taxon>
        <taxon>Ecdysozoa</taxon>
        <taxon>Arthropoda</taxon>
        <taxon>Crustacea</taxon>
        <taxon>Branchiopoda</taxon>
        <taxon>Diplostraca</taxon>
        <taxon>Cladocera</taxon>
        <taxon>Anomopoda</taxon>
        <taxon>Daphniidae</taxon>
        <taxon>Daphnia</taxon>
    </lineage>
</organism>
<protein>
    <recommendedName>
        <fullName evidence="3">Secreted protein</fullName>
    </recommendedName>
</protein>
<proteinExistence type="predicted"/>
<gene>
    <name evidence="1" type="ORF">OUZ56_029285</name>
</gene>
<dbReference type="Proteomes" id="UP001234178">
    <property type="component" value="Unassembled WGS sequence"/>
</dbReference>
<sequence>MQSSAALALSLASAASATSHHPCILILSLVFRTNCYASSTFKVWSPPDKSLSPAVPIFERFSRVNRTGMRPVRNDSDRNIDTLRHLRVLDS</sequence>
<evidence type="ECO:0000313" key="1">
    <source>
        <dbReference type="EMBL" id="KAK4037248.1"/>
    </source>
</evidence>
<comment type="caution">
    <text evidence="1">The sequence shown here is derived from an EMBL/GenBank/DDBJ whole genome shotgun (WGS) entry which is preliminary data.</text>
</comment>
<dbReference type="EMBL" id="JAOYFB010000040">
    <property type="protein sequence ID" value="KAK4037248.1"/>
    <property type="molecule type" value="Genomic_DNA"/>
</dbReference>
<evidence type="ECO:0008006" key="3">
    <source>
        <dbReference type="Google" id="ProtNLM"/>
    </source>
</evidence>
<evidence type="ECO:0000313" key="2">
    <source>
        <dbReference type="Proteomes" id="UP001234178"/>
    </source>
</evidence>
<name>A0ABR0B6D4_9CRUS</name>
<reference evidence="1 2" key="1">
    <citation type="journal article" date="2023" name="Nucleic Acids Res.">
        <title>The hologenome of Daphnia magna reveals possible DNA methylation and microbiome-mediated evolution of the host genome.</title>
        <authorList>
            <person name="Chaturvedi A."/>
            <person name="Li X."/>
            <person name="Dhandapani V."/>
            <person name="Marshall H."/>
            <person name="Kissane S."/>
            <person name="Cuenca-Cambronero M."/>
            <person name="Asole G."/>
            <person name="Calvet F."/>
            <person name="Ruiz-Romero M."/>
            <person name="Marangio P."/>
            <person name="Guigo R."/>
            <person name="Rago D."/>
            <person name="Mirbahai L."/>
            <person name="Eastwood N."/>
            <person name="Colbourne J.K."/>
            <person name="Zhou J."/>
            <person name="Mallon E."/>
            <person name="Orsini L."/>
        </authorList>
    </citation>
    <scope>NUCLEOTIDE SEQUENCE [LARGE SCALE GENOMIC DNA]</scope>
    <source>
        <strain evidence="1">LRV0_1</strain>
    </source>
</reference>
<accession>A0ABR0B6D4</accession>
<keyword evidence="2" id="KW-1185">Reference proteome</keyword>